<proteinExistence type="predicted"/>
<feature type="compositionally biased region" description="Low complexity" evidence="3">
    <location>
        <begin position="47"/>
        <end position="75"/>
    </location>
</feature>
<dbReference type="Gene3D" id="3.80.10.10">
    <property type="entry name" value="Ribonuclease Inhibitor"/>
    <property type="match status" value="1"/>
</dbReference>
<feature type="domain" description="Internalin K" evidence="7">
    <location>
        <begin position="310"/>
        <end position="421"/>
    </location>
</feature>
<dbReference type="SUPFAM" id="SSF52058">
    <property type="entry name" value="L domain-like"/>
    <property type="match status" value="1"/>
</dbReference>
<sequence>MKRTDLHVKHKQKALHKFLLLSLLAPTLLTPTLVFAEDFTTDSDQAATMQTQTSEESTEASSETTADFTEASSAEEPAETIPVQEEESAISPETASTTISSEENAPAAATTFSADSVTIADPFLKQDILKALGLAADSELTQADMDKLTYLSVSSAQTSSLAGLETAVNLATIYINTNNAITDFSPLEKLTALTYVTLQTTSLTSANFPDLRNSPGITNLSLGSTSIDNDVLPKIAQLTNLKRIYLDSNMAITTIEPLKVLPNLTSLSAQFCGITDFTVINDFPVLSDLAAFGQNTGRNDPPTTIGRSTLDYDADKETLFIPFSMMPNRMTNFDGVIPPFTTSSSASNTYFDFNGVQLPSTRLQITDQGITITGVSTDEFTGIHSFEYNARLNNPAGSYAQPDGYTFYAISSGTYLHQFNVLEDGKPVTVHYQDNNGNELLPTETLNGLVSETFDISSPEISGYDLIDTIGNPSGVFSDQEQVVTFVYKKIPDPIVEETGHVIVHYVDSDNTSIQDDFILSGTVGDTFTTEKLAIEGFTFKEVRGNETGLFTKEDQVVTYVYTKKEGKLDPVVPPTPSEPKEPVDPTGKTPTKGANNPAVTQHTTNVLNKSTTSKTFPATGDQTSTSWVLLGLALIAIVTMLARLKKVRQEK</sequence>
<dbReference type="Gene3D" id="3.10.20.320">
    <property type="entry name" value="Putative peptidoglycan bound protein (lpxtg motif)"/>
    <property type="match status" value="2"/>
</dbReference>
<evidence type="ECO:0000256" key="3">
    <source>
        <dbReference type="SAM" id="MobiDB-lite"/>
    </source>
</evidence>
<keyword evidence="4" id="KW-1133">Transmembrane helix</keyword>
<dbReference type="Pfam" id="PF22122">
    <property type="entry name" value="InlK_D2"/>
    <property type="match status" value="1"/>
</dbReference>
<reference evidence="9" key="1">
    <citation type="journal article" date="2019" name="Int. J. Syst. Evol. Microbiol.">
        <title>The Global Catalogue of Microorganisms (GCM) 10K type strain sequencing project: providing services to taxonomists for standard genome sequencing and annotation.</title>
        <authorList>
            <consortium name="The Broad Institute Genomics Platform"/>
            <consortium name="The Broad Institute Genome Sequencing Center for Infectious Disease"/>
            <person name="Wu L."/>
            <person name="Ma J."/>
        </authorList>
    </citation>
    <scope>NUCLEOTIDE SEQUENCE [LARGE SCALE GENOMIC DNA]</scope>
    <source>
        <strain evidence="9">CGMCC 1.15942</strain>
    </source>
</reference>
<keyword evidence="5" id="KW-0732">Signal</keyword>
<feature type="signal peptide" evidence="5">
    <location>
        <begin position="1"/>
        <end position="36"/>
    </location>
</feature>
<dbReference type="RefSeq" id="WP_088271039.1">
    <property type="nucleotide sequence ID" value="NZ_BMKI01000003.1"/>
</dbReference>
<evidence type="ECO:0000256" key="4">
    <source>
        <dbReference type="SAM" id="Phobius"/>
    </source>
</evidence>
<feature type="compositionally biased region" description="Polar residues" evidence="3">
    <location>
        <begin position="589"/>
        <end position="619"/>
    </location>
</feature>
<dbReference type="InterPro" id="IPR009459">
    <property type="entry name" value="MucBP_dom"/>
</dbReference>
<keyword evidence="1" id="KW-0433">Leucine-rich repeat</keyword>
<evidence type="ECO:0000256" key="1">
    <source>
        <dbReference type="ARBA" id="ARBA00022614"/>
    </source>
</evidence>
<feature type="domain" description="MucBP" evidence="6">
    <location>
        <begin position="502"/>
        <end position="563"/>
    </location>
</feature>
<feature type="region of interest" description="Disordered" evidence="3">
    <location>
        <begin position="569"/>
        <end position="619"/>
    </location>
</feature>
<keyword evidence="4" id="KW-0812">Transmembrane</keyword>
<evidence type="ECO:0000256" key="5">
    <source>
        <dbReference type="SAM" id="SignalP"/>
    </source>
</evidence>
<comment type="caution">
    <text evidence="8">The sequence shown here is derived from an EMBL/GenBank/DDBJ whole genome shotgun (WGS) entry which is preliminary data.</text>
</comment>
<dbReference type="EMBL" id="BMKI01000003">
    <property type="protein sequence ID" value="GGC89895.1"/>
    <property type="molecule type" value="Genomic_DNA"/>
</dbReference>
<dbReference type="InterPro" id="IPR054360">
    <property type="entry name" value="InlK_D2"/>
</dbReference>
<evidence type="ECO:0000256" key="2">
    <source>
        <dbReference type="ARBA" id="ARBA00022737"/>
    </source>
</evidence>
<evidence type="ECO:0000259" key="7">
    <source>
        <dbReference type="Pfam" id="PF22122"/>
    </source>
</evidence>
<dbReference type="PANTHER" id="PTHR46652">
    <property type="entry name" value="LEUCINE-RICH REPEAT AND IQ DOMAIN-CONTAINING PROTEIN 1-RELATED"/>
    <property type="match status" value="1"/>
</dbReference>
<keyword evidence="2" id="KW-0677">Repeat</keyword>
<feature type="transmembrane region" description="Helical" evidence="4">
    <location>
        <begin position="627"/>
        <end position="645"/>
    </location>
</feature>
<organism evidence="8 9">
    <name type="scientific">Enterococcus wangshanyuanii</name>
    <dbReference type="NCBI Taxonomy" id="2005703"/>
    <lineage>
        <taxon>Bacteria</taxon>
        <taxon>Bacillati</taxon>
        <taxon>Bacillota</taxon>
        <taxon>Bacilli</taxon>
        <taxon>Lactobacillales</taxon>
        <taxon>Enterococcaceae</taxon>
        <taxon>Enterococcus</taxon>
    </lineage>
</organism>
<evidence type="ECO:0000313" key="8">
    <source>
        <dbReference type="EMBL" id="GGC89895.1"/>
    </source>
</evidence>
<gene>
    <name evidence="8" type="primary">yndF</name>
    <name evidence="8" type="ORF">GCM10011573_19430</name>
</gene>
<dbReference type="InterPro" id="IPR050836">
    <property type="entry name" value="SDS22/Internalin_LRR"/>
</dbReference>
<dbReference type="InterPro" id="IPR032675">
    <property type="entry name" value="LRR_dom_sf"/>
</dbReference>
<feature type="region of interest" description="Disordered" evidence="3">
    <location>
        <begin position="45"/>
        <end position="107"/>
    </location>
</feature>
<dbReference type="NCBIfam" id="TIGR01167">
    <property type="entry name" value="LPXTG_anchor"/>
    <property type="match status" value="1"/>
</dbReference>
<dbReference type="PANTHER" id="PTHR46652:SF3">
    <property type="entry name" value="LEUCINE-RICH REPEAT-CONTAINING PROTEIN 9"/>
    <property type="match status" value="1"/>
</dbReference>
<keyword evidence="4" id="KW-0472">Membrane</keyword>
<keyword evidence="9" id="KW-1185">Reference proteome</keyword>
<feature type="compositionally biased region" description="Polar residues" evidence="3">
    <location>
        <begin position="91"/>
        <end position="103"/>
    </location>
</feature>
<accession>A0ABQ1P384</accession>
<evidence type="ECO:0000259" key="6">
    <source>
        <dbReference type="Pfam" id="PF06458"/>
    </source>
</evidence>
<evidence type="ECO:0000313" key="9">
    <source>
        <dbReference type="Proteomes" id="UP000630615"/>
    </source>
</evidence>
<protein>
    <submittedName>
        <fullName evidence="8">Internalin</fullName>
    </submittedName>
</protein>
<feature type="chain" id="PRO_5045157886" evidence="5">
    <location>
        <begin position="37"/>
        <end position="652"/>
    </location>
</feature>
<dbReference type="Proteomes" id="UP000630615">
    <property type="component" value="Unassembled WGS sequence"/>
</dbReference>
<feature type="domain" description="MucBP" evidence="6">
    <location>
        <begin position="427"/>
        <end position="489"/>
    </location>
</feature>
<dbReference type="Pfam" id="PF06458">
    <property type="entry name" value="MucBP"/>
    <property type="match status" value="2"/>
</dbReference>
<dbReference type="Gene3D" id="2.60.40.3890">
    <property type="match status" value="1"/>
</dbReference>
<name>A0ABQ1P384_9ENTE</name>